<keyword evidence="5" id="KW-1185">Reference proteome</keyword>
<feature type="compositionally biased region" description="Low complexity" evidence="2">
    <location>
        <begin position="378"/>
        <end position="416"/>
    </location>
</feature>
<reference evidence="4 5" key="1">
    <citation type="submission" date="2018-09" db="EMBL/GenBank/DDBJ databases">
        <title>Novel species of Arthrobacter.</title>
        <authorList>
            <person name="Liu Q."/>
            <person name="Xin Y.-H."/>
        </authorList>
    </citation>
    <scope>NUCLEOTIDE SEQUENCE [LARGE SCALE GENOMIC DNA]</scope>
    <source>
        <strain evidence="4 5">Hz2</strain>
    </source>
</reference>
<evidence type="ECO:0000256" key="2">
    <source>
        <dbReference type="SAM" id="MobiDB-lite"/>
    </source>
</evidence>
<dbReference type="Proteomes" id="UP000272560">
    <property type="component" value="Unassembled WGS sequence"/>
</dbReference>
<proteinExistence type="predicted"/>
<sequence>MTGGVLAYEPGEWLCLVRHGFVAVVPRSTEADDRDRLWHAMRPGATLGDLLPIAARGFGSDVSAVPPFALLSCNEDLHVMLRGPFLLSVGTGGEQVIGGGRITTWTERVIEGGDGEDFHLGLDGVPDADAPDVGVPAAGVSRVGVPFSGGPYPLEAGMVLASAIIRRATVRAAVPVPVRAAAVPPAVAQAATFAEKDGHTPASTSPSDGSVTGSRSTGVPIGGRPVHAGDDSATINPLLYAPDDASHSRDDAAHPQGDAAAARPDTGTDTDTDTDTDLQVPTRVTITAAPVATSAPGQRTAPAARELIDSIPWLLPRTTATASEPAEELELPSMSSLVNAPQMVSGDAEQTIQRRFPSSDTWQRDEAGVSGTHGGGVAPTAGAQAAGATPTPTPTSTAASVVITVTPTSTTDASPAGVPSDHDGDTIMKPTPTRNPPADMGALLGSESARPVTATEPTQPVTEGAPAAPVTEGAPATPVTEGAPAAPVTEGAPAAPAALGLPKDPAGPSTLPTAVNSSDADAADTVVRPPGGEAGSAPRAPRPPSGPATGPMIVARLCLQGHANAPTRSECAECSAALKEDTEQVRRPSLGQVRVSSGEVITLDRSLIFGRQPSVSRVAGREMPRLVQVRSNAGDISRSHVEVRLDGWHVLLCDLRATNGTVLIRAGQPQRRLGEGERAFLLDGDIAQLGEDVSLQFEGLP</sequence>
<feature type="compositionally biased region" description="Low complexity" evidence="2">
    <location>
        <begin position="254"/>
        <end position="267"/>
    </location>
</feature>
<dbReference type="RefSeq" id="WP_120148212.1">
    <property type="nucleotide sequence ID" value="NZ_QZVT01000003.1"/>
</dbReference>
<organism evidence="4 5">
    <name type="scientific">Arthrobacter cheniae</name>
    <dbReference type="NCBI Taxonomy" id="1258888"/>
    <lineage>
        <taxon>Bacteria</taxon>
        <taxon>Bacillati</taxon>
        <taxon>Actinomycetota</taxon>
        <taxon>Actinomycetes</taxon>
        <taxon>Micrococcales</taxon>
        <taxon>Micrococcaceae</taxon>
        <taxon>Arthrobacter</taxon>
    </lineage>
</organism>
<dbReference type="OrthoDB" id="5485098at2"/>
<feature type="compositionally biased region" description="Low complexity" evidence="2">
    <location>
        <begin position="482"/>
        <end position="508"/>
    </location>
</feature>
<feature type="compositionally biased region" description="Polar residues" evidence="2">
    <location>
        <begin position="510"/>
        <end position="519"/>
    </location>
</feature>
<feature type="domain" description="FHA" evidence="3">
    <location>
        <begin position="607"/>
        <end position="663"/>
    </location>
</feature>
<evidence type="ECO:0000313" key="4">
    <source>
        <dbReference type="EMBL" id="RJT80866.1"/>
    </source>
</evidence>
<feature type="compositionally biased region" description="Polar residues" evidence="2">
    <location>
        <begin position="201"/>
        <end position="217"/>
    </location>
</feature>
<dbReference type="EMBL" id="QZVT01000003">
    <property type="protein sequence ID" value="RJT80866.1"/>
    <property type="molecule type" value="Genomic_DNA"/>
</dbReference>
<protein>
    <recommendedName>
        <fullName evidence="3">FHA domain-containing protein</fullName>
    </recommendedName>
</protein>
<evidence type="ECO:0000259" key="3">
    <source>
        <dbReference type="PROSITE" id="PS50006"/>
    </source>
</evidence>
<evidence type="ECO:0000256" key="1">
    <source>
        <dbReference type="ARBA" id="ARBA00022553"/>
    </source>
</evidence>
<dbReference type="CDD" id="cd00060">
    <property type="entry name" value="FHA"/>
    <property type="match status" value="1"/>
</dbReference>
<dbReference type="InterPro" id="IPR000253">
    <property type="entry name" value="FHA_dom"/>
</dbReference>
<dbReference type="AlphaFoldDB" id="A0A3A5M340"/>
<feature type="region of interest" description="Disordered" evidence="2">
    <location>
        <begin position="356"/>
        <end position="551"/>
    </location>
</feature>
<evidence type="ECO:0000313" key="5">
    <source>
        <dbReference type="Proteomes" id="UP000272560"/>
    </source>
</evidence>
<name>A0A3A5M340_9MICC</name>
<feature type="region of interest" description="Disordered" evidence="2">
    <location>
        <begin position="193"/>
        <end position="276"/>
    </location>
</feature>
<dbReference type="PROSITE" id="PS50006">
    <property type="entry name" value="FHA_DOMAIN"/>
    <property type="match status" value="1"/>
</dbReference>
<accession>A0A3A5M340</accession>
<feature type="compositionally biased region" description="Low complexity" evidence="2">
    <location>
        <begin position="528"/>
        <end position="539"/>
    </location>
</feature>
<feature type="compositionally biased region" description="Basic and acidic residues" evidence="2">
    <location>
        <begin position="244"/>
        <end position="253"/>
    </location>
</feature>
<dbReference type="SUPFAM" id="SSF49879">
    <property type="entry name" value="SMAD/FHA domain"/>
    <property type="match status" value="1"/>
</dbReference>
<gene>
    <name evidence="4" type="ORF">D6T63_06570</name>
</gene>
<keyword evidence="1" id="KW-0597">Phosphoprotein</keyword>
<dbReference type="InterPro" id="IPR008984">
    <property type="entry name" value="SMAD_FHA_dom_sf"/>
</dbReference>
<dbReference type="Gene3D" id="2.60.200.20">
    <property type="match status" value="1"/>
</dbReference>
<comment type="caution">
    <text evidence="4">The sequence shown here is derived from an EMBL/GenBank/DDBJ whole genome shotgun (WGS) entry which is preliminary data.</text>
</comment>